<protein>
    <recommendedName>
        <fullName evidence="3">Glycosyltransferase</fullName>
    </recommendedName>
</protein>
<reference evidence="2" key="1">
    <citation type="submission" date="2016-05" db="EMBL/GenBank/DDBJ databases">
        <title>Polynucleobacter sp. QLW-P1FAT50C-4 genome.</title>
        <authorList>
            <person name="Hahn M.W."/>
        </authorList>
    </citation>
    <scope>NUCLEOTIDE SEQUENCE [LARGE SCALE GENOMIC DNA]</scope>
    <source>
        <strain evidence="2">QLW-P1FAT50C-4</strain>
    </source>
</reference>
<name>A0A191UCK9_9BURK</name>
<dbReference type="OrthoDB" id="9127567at2"/>
<dbReference type="Gene3D" id="3.90.550.10">
    <property type="entry name" value="Spore Coat Polysaccharide Biosynthesis Protein SpsA, Chain A"/>
    <property type="match status" value="1"/>
</dbReference>
<dbReference type="InterPro" id="IPR029044">
    <property type="entry name" value="Nucleotide-diphossugar_trans"/>
</dbReference>
<dbReference type="STRING" id="1743168.A8O14_00715"/>
<evidence type="ECO:0000313" key="1">
    <source>
        <dbReference type="EMBL" id="ANI98749.1"/>
    </source>
</evidence>
<accession>A0A191UCK9</accession>
<organism evidence="1 2">
    <name type="scientific">Polynucleobacter wuianus</name>
    <dbReference type="NCBI Taxonomy" id="1743168"/>
    <lineage>
        <taxon>Bacteria</taxon>
        <taxon>Pseudomonadati</taxon>
        <taxon>Pseudomonadota</taxon>
        <taxon>Betaproteobacteria</taxon>
        <taxon>Burkholderiales</taxon>
        <taxon>Burkholderiaceae</taxon>
        <taxon>Polynucleobacter</taxon>
    </lineage>
</organism>
<proteinExistence type="predicted"/>
<evidence type="ECO:0000313" key="2">
    <source>
        <dbReference type="Proteomes" id="UP000078463"/>
    </source>
</evidence>
<gene>
    <name evidence="1" type="ORF">A8O14_00715</name>
</gene>
<dbReference type="EMBL" id="CP015922">
    <property type="protein sequence ID" value="ANI98749.1"/>
    <property type="molecule type" value="Genomic_DNA"/>
</dbReference>
<dbReference type="SUPFAM" id="SSF53448">
    <property type="entry name" value="Nucleotide-diphospho-sugar transferases"/>
    <property type="match status" value="1"/>
</dbReference>
<dbReference type="KEGG" id="pwu:A8O14_00715"/>
<dbReference type="Proteomes" id="UP000078463">
    <property type="component" value="Chromosome"/>
</dbReference>
<evidence type="ECO:0008006" key="3">
    <source>
        <dbReference type="Google" id="ProtNLM"/>
    </source>
</evidence>
<dbReference type="AlphaFoldDB" id="A0A191UCK9"/>
<keyword evidence="2" id="KW-1185">Reference proteome</keyword>
<sequence>MSRGIISIYWGDESKLPIERLKTSLKKFHPNLPHEIIKVDAPSGDASSLNKKAAMLDLSPFDETLFLDLDTVVLGNLDFGFEKAKQFGLAIAICESPWGKRYPAIFNGDEVEYNTGVIFFSKKAKVVFDKWKELASSIDSSHVGVHQQGLYKMPANDQGSFALAVESTKFNPFVLPLNWNFRPQWHRSFFGPIKVWHDYSDPPAFFDELNTYYQNADSVIQYHQG</sequence>